<dbReference type="EMBL" id="CP090958">
    <property type="protein sequence ID" value="WGW11310.1"/>
    <property type="molecule type" value="Genomic_DNA"/>
</dbReference>
<dbReference type="GO" id="GO:0032259">
    <property type="term" value="P:methylation"/>
    <property type="evidence" value="ECO:0007669"/>
    <property type="project" value="UniProtKB-KW"/>
</dbReference>
<evidence type="ECO:0000313" key="2">
    <source>
        <dbReference type="EMBL" id="WGW11310.1"/>
    </source>
</evidence>
<evidence type="ECO:0000259" key="1">
    <source>
        <dbReference type="Pfam" id="PF08241"/>
    </source>
</evidence>
<dbReference type="RefSeq" id="WP_349638097.1">
    <property type="nucleotide sequence ID" value="NZ_CP090958.1"/>
</dbReference>
<dbReference type="InterPro" id="IPR013216">
    <property type="entry name" value="Methyltransf_11"/>
</dbReference>
<accession>A0ABY8QQN9</accession>
<dbReference type="Proteomes" id="UP001209083">
    <property type="component" value="Chromosome"/>
</dbReference>
<keyword evidence="3" id="KW-1185">Reference proteome</keyword>
<gene>
    <name evidence="2" type="ORF">LWF01_14625</name>
</gene>
<organism evidence="2 3">
    <name type="scientific">Saxibacter everestensis</name>
    <dbReference type="NCBI Taxonomy" id="2909229"/>
    <lineage>
        <taxon>Bacteria</taxon>
        <taxon>Bacillati</taxon>
        <taxon>Actinomycetota</taxon>
        <taxon>Actinomycetes</taxon>
        <taxon>Micrococcales</taxon>
        <taxon>Brevibacteriaceae</taxon>
        <taxon>Saxibacter</taxon>
    </lineage>
</organism>
<feature type="domain" description="Methyltransferase type 11" evidence="1">
    <location>
        <begin position="50"/>
        <end position="140"/>
    </location>
</feature>
<dbReference type="InterPro" id="IPR052939">
    <property type="entry name" value="23S_rRNA_MeTrnsfrase_RlmA"/>
</dbReference>
<evidence type="ECO:0000313" key="3">
    <source>
        <dbReference type="Proteomes" id="UP001209083"/>
    </source>
</evidence>
<dbReference type="PANTHER" id="PTHR43460">
    <property type="entry name" value="METHYLTRANSFERASE"/>
    <property type="match status" value="1"/>
</dbReference>
<sequence>MDFDSLASEVFRFEGWDFSAFEGRIFEEPTPWDYPALVASAARQAAAMADMGTGGGEFFKELLEELGTQSPQYVTATESWEPNLPVARTRLAPLGVNVVAFTDDSRLPFRDNELDLVVNKHESFDPTEVKRVLQPDGRFLTQQVGGRDLSEINARLGAQPLDYSDWTLEAAVDGLRAAGFVIEKAEEALIDTWFGDVGALVGFLQVIDWQVPNFSVDAYRDQLRRIHEEILADGPLLAQAHRFLIQAHS</sequence>
<keyword evidence="2" id="KW-0808">Transferase</keyword>
<protein>
    <submittedName>
        <fullName evidence="2">Methyltransferase domain-containing protein</fullName>
    </submittedName>
</protein>
<reference evidence="2 3" key="1">
    <citation type="submission" date="2023-05" db="EMBL/GenBank/DDBJ databases">
        <title>Lithophilousrod everest ZFBP1038 complete genpme.</title>
        <authorList>
            <person name="Tian M."/>
        </authorList>
    </citation>
    <scope>NUCLEOTIDE SEQUENCE [LARGE SCALE GENOMIC DNA]</scope>
    <source>
        <strain evidence="2 3">ZFBP1038</strain>
    </source>
</reference>
<dbReference type="Gene3D" id="3.40.50.150">
    <property type="entry name" value="Vaccinia Virus protein VP39"/>
    <property type="match status" value="1"/>
</dbReference>
<dbReference type="Pfam" id="PF08241">
    <property type="entry name" value="Methyltransf_11"/>
    <property type="match status" value="1"/>
</dbReference>
<keyword evidence="2" id="KW-0489">Methyltransferase</keyword>
<dbReference type="SUPFAM" id="SSF53335">
    <property type="entry name" value="S-adenosyl-L-methionine-dependent methyltransferases"/>
    <property type="match status" value="1"/>
</dbReference>
<dbReference type="PANTHER" id="PTHR43460:SF1">
    <property type="entry name" value="METHYLTRANSFERASE TYPE 11 DOMAIN-CONTAINING PROTEIN"/>
    <property type="match status" value="1"/>
</dbReference>
<dbReference type="GO" id="GO:0008168">
    <property type="term" value="F:methyltransferase activity"/>
    <property type="evidence" value="ECO:0007669"/>
    <property type="project" value="UniProtKB-KW"/>
</dbReference>
<proteinExistence type="predicted"/>
<dbReference type="InterPro" id="IPR029063">
    <property type="entry name" value="SAM-dependent_MTases_sf"/>
</dbReference>
<name>A0ABY8QQN9_9MICO</name>